<dbReference type="Proteomes" id="UP001303046">
    <property type="component" value="Unassembled WGS sequence"/>
</dbReference>
<keyword evidence="3" id="KW-1185">Reference proteome</keyword>
<evidence type="ECO:0000256" key="1">
    <source>
        <dbReference type="SAM" id="MobiDB-lite"/>
    </source>
</evidence>
<organism evidence="2 3">
    <name type="scientific">Necator americanus</name>
    <name type="common">Human hookworm</name>
    <dbReference type="NCBI Taxonomy" id="51031"/>
    <lineage>
        <taxon>Eukaryota</taxon>
        <taxon>Metazoa</taxon>
        <taxon>Ecdysozoa</taxon>
        <taxon>Nematoda</taxon>
        <taxon>Chromadorea</taxon>
        <taxon>Rhabditida</taxon>
        <taxon>Rhabditina</taxon>
        <taxon>Rhabditomorpha</taxon>
        <taxon>Strongyloidea</taxon>
        <taxon>Ancylostomatidae</taxon>
        <taxon>Bunostominae</taxon>
        <taxon>Necator</taxon>
    </lineage>
</organism>
<protein>
    <submittedName>
        <fullName evidence="2">Uncharacterized protein</fullName>
    </submittedName>
</protein>
<dbReference type="EMBL" id="JAVFWL010000002">
    <property type="protein sequence ID" value="KAK6738058.1"/>
    <property type="molecule type" value="Genomic_DNA"/>
</dbReference>
<feature type="region of interest" description="Disordered" evidence="1">
    <location>
        <begin position="37"/>
        <end position="73"/>
    </location>
</feature>
<evidence type="ECO:0000313" key="2">
    <source>
        <dbReference type="EMBL" id="KAK6738058.1"/>
    </source>
</evidence>
<proteinExistence type="predicted"/>
<accession>A0ABR1CI02</accession>
<reference evidence="2 3" key="1">
    <citation type="submission" date="2023-08" db="EMBL/GenBank/DDBJ databases">
        <title>A Necator americanus chromosomal reference genome.</title>
        <authorList>
            <person name="Ilik V."/>
            <person name="Petrzelkova K.J."/>
            <person name="Pardy F."/>
            <person name="Fuh T."/>
            <person name="Niatou-Singa F.S."/>
            <person name="Gouil Q."/>
            <person name="Baker L."/>
            <person name="Ritchie M.E."/>
            <person name="Jex A.R."/>
            <person name="Gazzola D."/>
            <person name="Li H."/>
            <person name="Toshio Fujiwara R."/>
            <person name="Zhan B."/>
            <person name="Aroian R.V."/>
            <person name="Pafco B."/>
            <person name="Schwarz E.M."/>
        </authorList>
    </citation>
    <scope>NUCLEOTIDE SEQUENCE [LARGE SCALE GENOMIC DNA]</scope>
    <source>
        <strain evidence="2 3">Aroian</strain>
        <tissue evidence="2">Whole animal</tissue>
    </source>
</reference>
<comment type="caution">
    <text evidence="2">The sequence shown here is derived from an EMBL/GenBank/DDBJ whole genome shotgun (WGS) entry which is preliminary data.</text>
</comment>
<evidence type="ECO:0000313" key="3">
    <source>
        <dbReference type="Proteomes" id="UP001303046"/>
    </source>
</evidence>
<sequence length="101" mass="10947">MTRCSPVLNTPNGVAVDNATLPFWKKPFNTLLNRQAPPVPKLEHVQQTTGNEDQRESTDRVGGSCVYPKMNNGKSSGDVINSAEILKTLPPPGISEMTSII</sequence>
<name>A0ABR1CI02_NECAM</name>
<gene>
    <name evidence="2" type="primary">Necator_chrII.g8060</name>
    <name evidence="2" type="ORF">RB195_020266</name>
</gene>